<evidence type="ECO:0000256" key="9">
    <source>
        <dbReference type="SAM" id="Phobius"/>
    </source>
</evidence>
<dbReference type="GO" id="GO:0005743">
    <property type="term" value="C:mitochondrial inner membrane"/>
    <property type="evidence" value="ECO:0007669"/>
    <property type="project" value="UniProtKB-SubCell"/>
</dbReference>
<keyword evidence="12" id="KW-1185">Reference proteome</keyword>
<reference evidence="12" key="1">
    <citation type="submission" date="2012-06" db="EMBL/GenBank/DDBJ databases">
        <title>The genome sequence of Coniosporium apollinis CBS 100218.</title>
        <authorList>
            <consortium name="The Broad Institute Genome Sequencing Platform"/>
            <person name="Cuomo C."/>
            <person name="Gorbushina A."/>
            <person name="Noack S."/>
            <person name="Walker B."/>
            <person name="Young S.K."/>
            <person name="Zeng Q."/>
            <person name="Gargeya S."/>
            <person name="Fitzgerald M."/>
            <person name="Haas B."/>
            <person name="Abouelleil A."/>
            <person name="Alvarado L."/>
            <person name="Arachchi H.M."/>
            <person name="Berlin A.M."/>
            <person name="Chapman S.B."/>
            <person name="Goldberg J."/>
            <person name="Griggs A."/>
            <person name="Gujja S."/>
            <person name="Hansen M."/>
            <person name="Howarth C."/>
            <person name="Imamovic A."/>
            <person name="Larimer J."/>
            <person name="McCowan C."/>
            <person name="Montmayeur A."/>
            <person name="Murphy C."/>
            <person name="Neiman D."/>
            <person name="Pearson M."/>
            <person name="Priest M."/>
            <person name="Roberts A."/>
            <person name="Saif S."/>
            <person name="Shea T."/>
            <person name="Sisk P."/>
            <person name="Sykes S."/>
            <person name="Wortman J."/>
            <person name="Nusbaum C."/>
            <person name="Birren B."/>
        </authorList>
    </citation>
    <scope>NUCLEOTIDE SEQUENCE [LARGE SCALE GENOMIC DNA]</scope>
    <source>
        <strain evidence="12">CBS 100218</strain>
    </source>
</reference>
<dbReference type="HOGENOM" id="CLU_048915_2_0_1"/>
<feature type="domain" description="Letm1 RBD" evidence="10">
    <location>
        <begin position="250"/>
        <end position="424"/>
    </location>
</feature>
<sequence>MTFQRSSSVLAALCHNPPVYSSSSLRPKCQIRLTFTKPAAHRAALPLLFHHRLASTSSAAAPQKRSPPPTTPITATTTRSPPASPYKPTTPDPNQPLPDRINPPASTLPAPLTTPSRAQDQSLINYLYKTGRAYTSFYWTGIKNIRHNRTLAKAVEARISSAARSDAATAAERGDVKTAAAGPGVATRNRIAAIEALSGTATAGLTRAEWQLLLRSRYDMRRVPIFALLFVILGEWLPLVVIYFTALVPRTCRIPLQVDREIRKLETRRRQSLREMSALRAITGKSGEGVREESGKQQMDGTGQLATEVVIKEENQVDRKTELVHLSRCFGLHSKMWDRLLGGPPTALVARKVRNRFDYLAEDDRLVLRDGSVKDLTKEETKEACVERGIDVLGRKEEEMRRDLELWMGRRKRGMLPGIGEAGR</sequence>
<keyword evidence="2 9" id="KW-0812">Transmembrane</keyword>
<dbReference type="eggNOG" id="ENOG502S1JA">
    <property type="taxonomic scope" value="Eukaryota"/>
</dbReference>
<keyword evidence="4 9" id="KW-1133">Transmembrane helix</keyword>
<proteinExistence type="predicted"/>
<evidence type="ECO:0000256" key="2">
    <source>
        <dbReference type="ARBA" id="ARBA00022692"/>
    </source>
</evidence>
<feature type="compositionally biased region" description="Pro residues" evidence="8">
    <location>
        <begin position="82"/>
        <end position="96"/>
    </location>
</feature>
<dbReference type="PANTHER" id="PTHR14009:SF6">
    <property type="entry name" value="LETM1 RBD DOMAIN-CONTAINING PROTEIN"/>
    <property type="match status" value="1"/>
</dbReference>
<dbReference type="AlphaFoldDB" id="R7YTS8"/>
<dbReference type="InterPro" id="IPR044202">
    <property type="entry name" value="LETM1/MDM38-like"/>
</dbReference>
<evidence type="ECO:0000256" key="8">
    <source>
        <dbReference type="SAM" id="MobiDB-lite"/>
    </source>
</evidence>
<dbReference type="Proteomes" id="UP000016924">
    <property type="component" value="Unassembled WGS sequence"/>
</dbReference>
<evidence type="ECO:0000313" key="11">
    <source>
        <dbReference type="EMBL" id="EON65214.1"/>
    </source>
</evidence>
<keyword evidence="6 9" id="KW-0472">Membrane</keyword>
<dbReference type="EMBL" id="JH767572">
    <property type="protein sequence ID" value="EON65214.1"/>
    <property type="molecule type" value="Genomic_DNA"/>
</dbReference>
<dbReference type="PANTHER" id="PTHR14009">
    <property type="entry name" value="LEUCINE ZIPPER-EF-HAND CONTAINING TRANSMEMBRANE PROTEIN"/>
    <property type="match status" value="1"/>
</dbReference>
<dbReference type="OMA" id="HYVPKTF"/>
<dbReference type="OrthoDB" id="73691at2759"/>
<dbReference type="GO" id="GO:0043022">
    <property type="term" value="F:ribosome binding"/>
    <property type="evidence" value="ECO:0007669"/>
    <property type="project" value="InterPro"/>
</dbReference>
<keyword evidence="5 7" id="KW-0496">Mitochondrion</keyword>
<evidence type="ECO:0000256" key="7">
    <source>
        <dbReference type="PROSITE-ProRule" id="PRU01094"/>
    </source>
</evidence>
<evidence type="ECO:0000313" key="12">
    <source>
        <dbReference type="Proteomes" id="UP000016924"/>
    </source>
</evidence>
<feature type="region of interest" description="Disordered" evidence="8">
    <location>
        <begin position="56"/>
        <end position="116"/>
    </location>
</feature>
<evidence type="ECO:0000256" key="3">
    <source>
        <dbReference type="ARBA" id="ARBA00022792"/>
    </source>
</evidence>
<dbReference type="GO" id="GO:0030003">
    <property type="term" value="P:intracellular monoatomic cation homeostasis"/>
    <property type="evidence" value="ECO:0007669"/>
    <property type="project" value="TreeGrafter"/>
</dbReference>
<evidence type="ECO:0000256" key="6">
    <source>
        <dbReference type="ARBA" id="ARBA00023136"/>
    </source>
</evidence>
<feature type="compositionally biased region" description="Low complexity" evidence="8">
    <location>
        <begin position="72"/>
        <end position="81"/>
    </location>
</feature>
<feature type="transmembrane region" description="Helical" evidence="9">
    <location>
        <begin position="225"/>
        <end position="246"/>
    </location>
</feature>
<evidence type="ECO:0000259" key="10">
    <source>
        <dbReference type="PROSITE" id="PS51758"/>
    </source>
</evidence>
<evidence type="ECO:0000256" key="4">
    <source>
        <dbReference type="ARBA" id="ARBA00022989"/>
    </source>
</evidence>
<evidence type="ECO:0000256" key="1">
    <source>
        <dbReference type="ARBA" id="ARBA00004434"/>
    </source>
</evidence>
<evidence type="ECO:0000256" key="5">
    <source>
        <dbReference type="ARBA" id="ARBA00023128"/>
    </source>
</evidence>
<organism evidence="11 12">
    <name type="scientific">Coniosporium apollinis (strain CBS 100218)</name>
    <name type="common">Rock-inhabiting black yeast</name>
    <dbReference type="NCBI Taxonomy" id="1168221"/>
    <lineage>
        <taxon>Eukaryota</taxon>
        <taxon>Fungi</taxon>
        <taxon>Dikarya</taxon>
        <taxon>Ascomycota</taxon>
        <taxon>Pezizomycotina</taxon>
        <taxon>Dothideomycetes</taxon>
        <taxon>Dothideomycetes incertae sedis</taxon>
        <taxon>Coniosporium</taxon>
    </lineage>
</organism>
<keyword evidence="3" id="KW-0999">Mitochondrion inner membrane</keyword>
<dbReference type="GeneID" id="19901762"/>
<dbReference type="InterPro" id="IPR033122">
    <property type="entry name" value="LETM1-like_RBD"/>
</dbReference>
<dbReference type="RefSeq" id="XP_007780531.1">
    <property type="nucleotide sequence ID" value="XM_007782341.1"/>
</dbReference>
<dbReference type="Pfam" id="PF07766">
    <property type="entry name" value="LETM1_RBD"/>
    <property type="match status" value="1"/>
</dbReference>
<gene>
    <name evidence="11" type="ORF">W97_04451</name>
</gene>
<comment type="subcellular location">
    <subcellularLocation>
        <location evidence="1">Mitochondrion inner membrane</location>
        <topology evidence="1">Single-pass membrane protein</topology>
    </subcellularLocation>
</comment>
<name>R7YTS8_CONA1</name>
<accession>R7YTS8</accession>
<protein>
    <recommendedName>
        <fullName evidence="10">Letm1 RBD domain-containing protein</fullName>
    </recommendedName>
</protein>
<dbReference type="PROSITE" id="PS51758">
    <property type="entry name" value="LETM1_RBD"/>
    <property type="match status" value="1"/>
</dbReference>
<feature type="compositionally biased region" description="Low complexity" evidence="8">
    <location>
        <begin position="103"/>
        <end position="116"/>
    </location>
</feature>